<dbReference type="STRING" id="45610.AOC03_05915"/>
<reference evidence="2 3" key="1">
    <citation type="submission" date="2015-09" db="EMBL/GenBank/DDBJ databases">
        <title>Complete genome of Psychrobacter urativorans R10.10B.</title>
        <authorList>
            <person name="See-Too W.S."/>
            <person name="Chan K.G."/>
        </authorList>
    </citation>
    <scope>NUCLEOTIDE SEQUENCE [LARGE SCALE GENOMIC DNA]</scope>
    <source>
        <strain evidence="2 3">R10.10B</strain>
    </source>
</reference>
<keyword evidence="1" id="KW-1133">Transmembrane helix</keyword>
<evidence type="ECO:0000313" key="2">
    <source>
        <dbReference type="EMBL" id="ALF59642.1"/>
    </source>
</evidence>
<dbReference type="KEGG" id="pur:AOC03_05915"/>
<protein>
    <submittedName>
        <fullName evidence="2">Uncharacterized protein</fullName>
    </submittedName>
</protein>
<dbReference type="Proteomes" id="UP000059847">
    <property type="component" value="Chromosome"/>
</dbReference>
<keyword evidence="1" id="KW-0812">Transmembrane</keyword>
<evidence type="ECO:0000313" key="3">
    <source>
        <dbReference type="Proteomes" id="UP000059847"/>
    </source>
</evidence>
<keyword evidence="1" id="KW-0472">Membrane</keyword>
<keyword evidence="3" id="KW-1185">Reference proteome</keyword>
<proteinExistence type="predicted"/>
<name>A0A0M5MJT1_9GAMM</name>
<sequence length="154" mass="17492">MVFIVSLILVAIINYIAMVQYLCMLLDNITPYQSAITILITTISLFIYNHIDTIIKDIPEVLRDTKKDLYNSAIDSLTALKNEIISNLILAVSILLVSYIVNNLKFFSCNINYTSANLNLLATIFFSLTLIYIIFDQISAFKFSSEYRSLIKKG</sequence>
<feature type="transmembrane region" description="Helical" evidence="1">
    <location>
        <begin position="84"/>
        <end position="101"/>
    </location>
</feature>
<feature type="transmembrane region" description="Helical" evidence="1">
    <location>
        <begin position="113"/>
        <end position="135"/>
    </location>
</feature>
<gene>
    <name evidence="2" type="ORF">AOC03_05915</name>
</gene>
<evidence type="ECO:0000256" key="1">
    <source>
        <dbReference type="SAM" id="Phobius"/>
    </source>
</evidence>
<accession>A0A0M5MJT1</accession>
<dbReference type="EMBL" id="CP012678">
    <property type="protein sequence ID" value="ALF59642.1"/>
    <property type="molecule type" value="Genomic_DNA"/>
</dbReference>
<organism evidence="2 3">
    <name type="scientific">Psychrobacter urativorans</name>
    <dbReference type="NCBI Taxonomy" id="45610"/>
    <lineage>
        <taxon>Bacteria</taxon>
        <taxon>Pseudomonadati</taxon>
        <taxon>Pseudomonadota</taxon>
        <taxon>Gammaproteobacteria</taxon>
        <taxon>Moraxellales</taxon>
        <taxon>Moraxellaceae</taxon>
        <taxon>Psychrobacter</taxon>
    </lineage>
</organism>
<feature type="transmembrane region" description="Helical" evidence="1">
    <location>
        <begin position="29"/>
        <end position="48"/>
    </location>
</feature>
<dbReference type="AlphaFoldDB" id="A0A0M5MJT1"/>